<dbReference type="eggNOG" id="KOG0619">
    <property type="taxonomic scope" value="Eukaryota"/>
</dbReference>
<keyword evidence="6 10" id="KW-1133">Transmembrane helix</keyword>
<organism evidence="12 13">
    <name type="scientific">Arabis alpina</name>
    <name type="common">Alpine rock-cress</name>
    <dbReference type="NCBI Taxonomy" id="50452"/>
    <lineage>
        <taxon>Eukaryota</taxon>
        <taxon>Viridiplantae</taxon>
        <taxon>Streptophyta</taxon>
        <taxon>Embryophyta</taxon>
        <taxon>Tracheophyta</taxon>
        <taxon>Spermatophyta</taxon>
        <taxon>Magnoliopsida</taxon>
        <taxon>eudicotyledons</taxon>
        <taxon>Gunneridae</taxon>
        <taxon>Pentapetalae</taxon>
        <taxon>rosids</taxon>
        <taxon>malvids</taxon>
        <taxon>Brassicales</taxon>
        <taxon>Brassicaceae</taxon>
        <taxon>Arabideae</taxon>
        <taxon>Arabis</taxon>
    </lineage>
</organism>
<evidence type="ECO:0000256" key="2">
    <source>
        <dbReference type="ARBA" id="ARBA00009592"/>
    </source>
</evidence>
<evidence type="ECO:0000256" key="7">
    <source>
        <dbReference type="ARBA" id="ARBA00023136"/>
    </source>
</evidence>
<comment type="similarity">
    <text evidence="2">Belongs to the RLP family.</text>
</comment>
<keyword evidence="9" id="KW-0325">Glycoprotein</keyword>
<dbReference type="InterPro" id="IPR032675">
    <property type="entry name" value="LRR_dom_sf"/>
</dbReference>
<dbReference type="SMART" id="SM00365">
    <property type="entry name" value="LRR_SD22"/>
    <property type="match status" value="9"/>
</dbReference>
<evidence type="ECO:0000256" key="3">
    <source>
        <dbReference type="ARBA" id="ARBA00022614"/>
    </source>
</evidence>
<dbReference type="InterPro" id="IPR001611">
    <property type="entry name" value="Leu-rich_rpt"/>
</dbReference>
<name>A0A087HLQ0_ARAAL</name>
<feature type="transmembrane region" description="Helical" evidence="10">
    <location>
        <begin position="628"/>
        <end position="650"/>
    </location>
</feature>
<protein>
    <recommendedName>
        <fullName evidence="11">Leucine-rich repeat-containing N-terminal plant-type domain-containing protein</fullName>
    </recommendedName>
</protein>
<dbReference type="Pfam" id="PF08263">
    <property type="entry name" value="LRRNT_2"/>
    <property type="match status" value="1"/>
</dbReference>
<evidence type="ECO:0000256" key="10">
    <source>
        <dbReference type="SAM" id="Phobius"/>
    </source>
</evidence>
<keyword evidence="4 10" id="KW-0812">Transmembrane</keyword>
<keyword evidence="3" id="KW-0433">Leucine-rich repeat</keyword>
<reference evidence="13" key="1">
    <citation type="journal article" date="2015" name="Nat. Plants">
        <title>Genome expansion of Arabis alpina linked with retrotransposition and reduced symmetric DNA methylation.</title>
        <authorList>
            <person name="Willing E.M."/>
            <person name="Rawat V."/>
            <person name="Mandakova T."/>
            <person name="Maumus F."/>
            <person name="James G.V."/>
            <person name="Nordstroem K.J."/>
            <person name="Becker C."/>
            <person name="Warthmann N."/>
            <person name="Chica C."/>
            <person name="Szarzynska B."/>
            <person name="Zytnicki M."/>
            <person name="Albani M.C."/>
            <person name="Kiefer C."/>
            <person name="Bergonzi S."/>
            <person name="Castaings L."/>
            <person name="Mateos J.L."/>
            <person name="Berns M.C."/>
            <person name="Bujdoso N."/>
            <person name="Piofczyk T."/>
            <person name="de Lorenzo L."/>
            <person name="Barrero-Sicilia C."/>
            <person name="Mateos I."/>
            <person name="Piednoel M."/>
            <person name="Hagmann J."/>
            <person name="Chen-Min-Tao R."/>
            <person name="Iglesias-Fernandez R."/>
            <person name="Schuster S.C."/>
            <person name="Alonso-Blanco C."/>
            <person name="Roudier F."/>
            <person name="Carbonero P."/>
            <person name="Paz-Ares J."/>
            <person name="Davis S.J."/>
            <person name="Pecinka A."/>
            <person name="Quesneville H."/>
            <person name="Colot V."/>
            <person name="Lysak M.A."/>
            <person name="Weigel D."/>
            <person name="Coupland G."/>
            <person name="Schneeberger K."/>
        </authorList>
    </citation>
    <scope>NUCLEOTIDE SEQUENCE [LARGE SCALE GENOMIC DNA]</scope>
    <source>
        <strain evidence="13">cv. Pajares</strain>
    </source>
</reference>
<dbReference type="PRINTS" id="PR00019">
    <property type="entry name" value="LEURICHRPT"/>
</dbReference>
<dbReference type="SUPFAM" id="SSF52058">
    <property type="entry name" value="L domain-like"/>
    <property type="match status" value="3"/>
</dbReference>
<evidence type="ECO:0000313" key="13">
    <source>
        <dbReference type="Proteomes" id="UP000029120"/>
    </source>
</evidence>
<dbReference type="AlphaFoldDB" id="A0A087HLQ0"/>
<dbReference type="PANTHER" id="PTHR48062">
    <property type="entry name" value="RECEPTOR-LIKE PROTEIN 14"/>
    <property type="match status" value="1"/>
</dbReference>
<dbReference type="Pfam" id="PF13516">
    <property type="entry name" value="LRR_6"/>
    <property type="match status" value="1"/>
</dbReference>
<dbReference type="Pfam" id="PF00560">
    <property type="entry name" value="LRR_1"/>
    <property type="match status" value="2"/>
</dbReference>
<accession>A0A087HLQ0</accession>
<dbReference type="Proteomes" id="UP000029120">
    <property type="component" value="Chromosome 1"/>
</dbReference>
<dbReference type="Pfam" id="PF13855">
    <property type="entry name" value="LRR_8"/>
    <property type="match status" value="2"/>
</dbReference>
<dbReference type="InterPro" id="IPR051502">
    <property type="entry name" value="RLP_Defense_Trigger"/>
</dbReference>
<dbReference type="PROSITE" id="PS51450">
    <property type="entry name" value="LRR"/>
    <property type="match status" value="5"/>
</dbReference>
<evidence type="ECO:0000256" key="1">
    <source>
        <dbReference type="ARBA" id="ARBA00004251"/>
    </source>
</evidence>
<evidence type="ECO:0000256" key="9">
    <source>
        <dbReference type="ARBA" id="ARBA00023180"/>
    </source>
</evidence>
<keyword evidence="8" id="KW-0675">Receptor</keyword>
<dbReference type="GO" id="GO:0005886">
    <property type="term" value="C:plasma membrane"/>
    <property type="evidence" value="ECO:0007669"/>
    <property type="project" value="UniProtKB-SubCell"/>
</dbReference>
<comment type="subcellular location">
    <subcellularLocation>
        <location evidence="1">Cell membrane</location>
        <topology evidence="1">Single-pass type I membrane protein</topology>
    </subcellularLocation>
</comment>
<dbReference type="FunFam" id="3.80.10.10:FF:000111">
    <property type="entry name" value="LRR receptor-like serine/threonine-protein kinase ERECTA"/>
    <property type="match status" value="1"/>
</dbReference>
<dbReference type="Gene3D" id="3.80.10.10">
    <property type="entry name" value="Ribonuclease Inhibitor"/>
    <property type="match status" value="5"/>
</dbReference>
<evidence type="ECO:0000313" key="12">
    <source>
        <dbReference type="EMBL" id="KFK43052.1"/>
    </source>
</evidence>
<dbReference type="EMBL" id="CM002869">
    <property type="protein sequence ID" value="KFK43052.1"/>
    <property type="molecule type" value="Genomic_DNA"/>
</dbReference>
<evidence type="ECO:0000256" key="4">
    <source>
        <dbReference type="ARBA" id="ARBA00022692"/>
    </source>
</evidence>
<sequence>MYGLDLSSNRLSGEIPVEIGNLHNIRSLNLSSNRLTSSIPDSISKLMDLESLDLSNNKLDGNISPQLASLDSLGYFNVSFNNLSGEIPINGHLLTFGEMSYIGNAHLCGLPINKSCNSFPEQAKEEEEEEGDGVIDMSYINSLIPSPHEVRNLESWSDDPKSDCCLWERVNCSDAIGGHVVDLSLNEIMPYTVMDMISLNLSFLHSFPQLQSLDFSFNAINHLFDPIHGYKSFQRLEKLRTLDLSYNNLNNSVLPFLTAARSLRTLNLRSNTLEGVPPLNELANMTELRVLVLELNRLISSFSVQGLINLRELEILDLRSTGITNIEAYDGLRMTKLKTLYLSSNEFSEAAQLKGLENLVELKVLSLAGNYFNHTRSIEVLKDMPKLQELDLSSNRFSDLNGNHEGAVFPSSLQVLSLQGNQLSLTAKGYSNICALTKLRELDLRYNALTNLPYCLCNLSRLRTLDLSDNQLNGNLSSFVSGLPSALEYLSLLGNYFSGSFLFSSMVNRTRLTVFKLSSEFGSIPYNISKIKHLESLDLSSNRLDGHVPPQLADLDSLGVFNVSCNNLSGEIPFNGHLVTFDEKSYIGNAHLCGLPINKSCNPVPEPSASKQAKEEEEEGDGVIDMVWFYWTCGAVYISTLLALSAFLCIDSRWSREWFYRVDLLVHHFQRFKDRFL</sequence>
<dbReference type="PANTHER" id="PTHR48062:SF63">
    <property type="entry name" value="RECEPTOR-LIKE PROTEIN 1"/>
    <property type="match status" value="1"/>
</dbReference>
<evidence type="ECO:0000259" key="11">
    <source>
        <dbReference type="Pfam" id="PF08263"/>
    </source>
</evidence>
<dbReference type="Gramene" id="KFK43052">
    <property type="protein sequence ID" value="KFK43052"/>
    <property type="gene ID" value="AALP_AA1G072000"/>
</dbReference>
<evidence type="ECO:0000256" key="6">
    <source>
        <dbReference type="ARBA" id="ARBA00022989"/>
    </source>
</evidence>
<evidence type="ECO:0000256" key="8">
    <source>
        <dbReference type="ARBA" id="ARBA00023170"/>
    </source>
</evidence>
<dbReference type="OMA" id="CGLPINK"/>
<feature type="domain" description="Leucine-rich repeat-containing N-terminal plant-type" evidence="11">
    <location>
        <begin position="141"/>
        <end position="173"/>
    </location>
</feature>
<keyword evidence="13" id="KW-1185">Reference proteome</keyword>
<dbReference type="OrthoDB" id="4691307at2759"/>
<dbReference type="InterPro" id="IPR013210">
    <property type="entry name" value="LRR_N_plant-typ"/>
</dbReference>
<keyword evidence="5" id="KW-0677">Repeat</keyword>
<dbReference type="SMART" id="SM00369">
    <property type="entry name" value="LRR_TYP"/>
    <property type="match status" value="9"/>
</dbReference>
<keyword evidence="7 10" id="KW-0472">Membrane</keyword>
<dbReference type="InterPro" id="IPR003591">
    <property type="entry name" value="Leu-rich_rpt_typical-subtyp"/>
</dbReference>
<proteinExistence type="inferred from homology"/>
<gene>
    <name evidence="12" type="ordered locus">AALP_Aa1g072000</name>
</gene>
<evidence type="ECO:0000256" key="5">
    <source>
        <dbReference type="ARBA" id="ARBA00022737"/>
    </source>
</evidence>